<dbReference type="Proteomes" id="UP000789901">
    <property type="component" value="Unassembled WGS sequence"/>
</dbReference>
<keyword evidence="2" id="KW-1185">Reference proteome</keyword>
<feature type="non-terminal residue" evidence="1">
    <location>
        <position position="1"/>
    </location>
</feature>
<gene>
    <name evidence="1" type="ORF">GMARGA_LOCUS9822</name>
</gene>
<accession>A0ABN7USV3</accession>
<comment type="caution">
    <text evidence="1">The sequence shown here is derived from an EMBL/GenBank/DDBJ whole genome shotgun (WGS) entry which is preliminary data.</text>
</comment>
<proteinExistence type="predicted"/>
<dbReference type="EMBL" id="CAJVQB010005365">
    <property type="protein sequence ID" value="CAG8659838.1"/>
    <property type="molecule type" value="Genomic_DNA"/>
</dbReference>
<name>A0ABN7USV3_GIGMA</name>
<organism evidence="1 2">
    <name type="scientific">Gigaspora margarita</name>
    <dbReference type="NCBI Taxonomy" id="4874"/>
    <lineage>
        <taxon>Eukaryota</taxon>
        <taxon>Fungi</taxon>
        <taxon>Fungi incertae sedis</taxon>
        <taxon>Mucoromycota</taxon>
        <taxon>Glomeromycotina</taxon>
        <taxon>Glomeromycetes</taxon>
        <taxon>Diversisporales</taxon>
        <taxon>Gigasporaceae</taxon>
        <taxon>Gigaspora</taxon>
    </lineage>
</organism>
<evidence type="ECO:0000313" key="1">
    <source>
        <dbReference type="EMBL" id="CAG8659838.1"/>
    </source>
</evidence>
<reference evidence="1 2" key="1">
    <citation type="submission" date="2021-06" db="EMBL/GenBank/DDBJ databases">
        <authorList>
            <person name="Kallberg Y."/>
            <person name="Tangrot J."/>
            <person name="Rosling A."/>
        </authorList>
    </citation>
    <scope>NUCLEOTIDE SEQUENCE [LARGE SCALE GENOMIC DNA]</scope>
    <source>
        <strain evidence="1 2">120-4 pot B 10/14</strain>
    </source>
</reference>
<sequence length="227" mass="26644">VYDKIDLYCKRREKVLKTVRQRNLETEPVEGVDSSNQIETEGNTTISIEIDNHHMTNKKVKEITELEDKNEQFRTNKEGKRISDMEEIIEAEIAENQQTEPIETREQNIKNKKKDVQEMVRMDAYKIASIITHILGFARIKNNLQYDTLKRQIAEIIDNAKETLPESFDDILQKLRKALPYSLPVSNRRNLEEIATALYCVYKFGLLPKEYIEDDRKYLPALLLNLE</sequence>
<evidence type="ECO:0000313" key="2">
    <source>
        <dbReference type="Proteomes" id="UP000789901"/>
    </source>
</evidence>
<protein>
    <submittedName>
        <fullName evidence="1">5027_t:CDS:1</fullName>
    </submittedName>
</protein>